<sequence>MSEERRSPTPPPAEDSAPPASEPTEAPAPGNLGNGSSEVKLYIGNIDYGTTDASLRAYFEKHGTVTDAFVPTERGTNKPRGFGFVTFSTREEANNAIQNLDGTMLEGRTIRISESKPREKSNGPFNPQGNSEVKLFVGNLSFETTTAKIQNLFETIGKVHDCYAPTDRSTGRPRGFAFVTMPAREAEEAMNKLTGHDLDGRAIRIEEAGGKKNSRDDGFRGGMGMPGDYGRGYGGPGFGDRYGGDRHGDRGYDRGYDRGGYDRGDRRRDHDDRRDYDRDRRSSRDRYDDRRRGGRSRSRSPGYRRRDYDDRRSRSPPRRYDEGDREDRYSSRRDY</sequence>
<dbReference type="GO" id="GO:0003723">
    <property type="term" value="F:RNA binding"/>
    <property type="evidence" value="ECO:0007669"/>
    <property type="project" value="UniProtKB-UniRule"/>
</dbReference>
<evidence type="ECO:0000256" key="1">
    <source>
        <dbReference type="ARBA" id="ARBA00022884"/>
    </source>
</evidence>
<feature type="compositionally biased region" description="Basic and acidic residues" evidence="3">
    <location>
        <begin position="205"/>
        <end position="219"/>
    </location>
</feature>
<dbReference type="InterPro" id="IPR000504">
    <property type="entry name" value="RRM_dom"/>
</dbReference>
<evidence type="ECO:0000313" key="5">
    <source>
        <dbReference type="EMBL" id="GFH46713.1"/>
    </source>
</evidence>
<feature type="domain" description="RRM" evidence="4">
    <location>
        <begin position="133"/>
        <end position="210"/>
    </location>
</feature>
<comment type="caution">
    <text evidence="5">The sequence shown here is derived from an EMBL/GenBank/DDBJ whole genome shotgun (WGS) entry which is preliminary data.</text>
</comment>
<dbReference type="Proteomes" id="UP001054902">
    <property type="component" value="Unassembled WGS sequence"/>
</dbReference>
<evidence type="ECO:0000259" key="4">
    <source>
        <dbReference type="PROSITE" id="PS50102"/>
    </source>
</evidence>
<feature type="region of interest" description="Disordered" evidence="3">
    <location>
        <begin position="205"/>
        <end position="335"/>
    </location>
</feature>
<protein>
    <submittedName>
        <fullName evidence="5">Poly(U)-binding-splicing factor PUF60</fullName>
    </submittedName>
</protein>
<name>A0AAD3H1J3_9STRA</name>
<dbReference type="PANTHER" id="PTHR48027">
    <property type="entry name" value="HETEROGENEOUS NUCLEAR RIBONUCLEOPROTEIN 87F-RELATED"/>
    <property type="match status" value="1"/>
</dbReference>
<evidence type="ECO:0000256" key="2">
    <source>
        <dbReference type="PROSITE-ProRule" id="PRU00176"/>
    </source>
</evidence>
<keyword evidence="6" id="KW-1185">Reference proteome</keyword>
<organism evidence="5 6">
    <name type="scientific">Chaetoceros tenuissimus</name>
    <dbReference type="NCBI Taxonomy" id="426638"/>
    <lineage>
        <taxon>Eukaryota</taxon>
        <taxon>Sar</taxon>
        <taxon>Stramenopiles</taxon>
        <taxon>Ochrophyta</taxon>
        <taxon>Bacillariophyta</taxon>
        <taxon>Coscinodiscophyceae</taxon>
        <taxon>Chaetocerotophycidae</taxon>
        <taxon>Chaetocerotales</taxon>
        <taxon>Chaetocerotaceae</taxon>
        <taxon>Chaetoceros</taxon>
    </lineage>
</organism>
<dbReference type="SMART" id="SM00360">
    <property type="entry name" value="RRM"/>
    <property type="match status" value="2"/>
</dbReference>
<feature type="domain" description="RRM" evidence="4">
    <location>
        <begin position="39"/>
        <end position="117"/>
    </location>
</feature>
<feature type="compositionally biased region" description="Basic and acidic residues" evidence="3">
    <location>
        <begin position="242"/>
        <end position="291"/>
    </location>
</feature>
<dbReference type="Pfam" id="PF00076">
    <property type="entry name" value="RRM_1"/>
    <property type="match status" value="2"/>
</dbReference>
<dbReference type="InterPro" id="IPR052462">
    <property type="entry name" value="SLIRP/GR-RBP-like"/>
</dbReference>
<evidence type="ECO:0000313" key="6">
    <source>
        <dbReference type="Proteomes" id="UP001054902"/>
    </source>
</evidence>
<dbReference type="Gene3D" id="3.30.70.330">
    <property type="match status" value="2"/>
</dbReference>
<gene>
    <name evidence="5" type="ORF">CTEN210_03187</name>
</gene>
<proteinExistence type="predicted"/>
<feature type="compositionally biased region" description="Low complexity" evidence="3">
    <location>
        <begin position="14"/>
        <end position="29"/>
    </location>
</feature>
<dbReference type="AlphaFoldDB" id="A0AAD3H1J3"/>
<keyword evidence="1 2" id="KW-0694">RNA-binding</keyword>
<feature type="region of interest" description="Disordered" evidence="3">
    <location>
        <begin position="1"/>
        <end position="37"/>
    </location>
</feature>
<dbReference type="SUPFAM" id="SSF54928">
    <property type="entry name" value="RNA-binding domain, RBD"/>
    <property type="match status" value="2"/>
</dbReference>
<reference evidence="5 6" key="1">
    <citation type="journal article" date="2021" name="Sci. Rep.">
        <title>The genome of the diatom Chaetoceros tenuissimus carries an ancient integrated fragment of an extant virus.</title>
        <authorList>
            <person name="Hongo Y."/>
            <person name="Kimura K."/>
            <person name="Takaki Y."/>
            <person name="Yoshida Y."/>
            <person name="Baba S."/>
            <person name="Kobayashi G."/>
            <person name="Nagasaki K."/>
            <person name="Hano T."/>
            <person name="Tomaru Y."/>
        </authorList>
    </citation>
    <scope>NUCLEOTIDE SEQUENCE [LARGE SCALE GENOMIC DNA]</scope>
    <source>
        <strain evidence="5 6">NIES-3715</strain>
    </source>
</reference>
<feature type="compositionally biased region" description="Basic and acidic residues" evidence="3">
    <location>
        <begin position="304"/>
        <end position="335"/>
    </location>
</feature>
<accession>A0AAD3H1J3</accession>
<dbReference type="EMBL" id="BLLK01000022">
    <property type="protein sequence ID" value="GFH46713.1"/>
    <property type="molecule type" value="Genomic_DNA"/>
</dbReference>
<dbReference type="PROSITE" id="PS50102">
    <property type="entry name" value="RRM"/>
    <property type="match status" value="2"/>
</dbReference>
<feature type="compositionally biased region" description="Gly residues" evidence="3">
    <location>
        <begin position="220"/>
        <end position="241"/>
    </location>
</feature>
<dbReference type="InterPro" id="IPR012677">
    <property type="entry name" value="Nucleotide-bd_a/b_plait_sf"/>
</dbReference>
<dbReference type="InterPro" id="IPR035979">
    <property type="entry name" value="RBD_domain_sf"/>
</dbReference>
<evidence type="ECO:0000256" key="3">
    <source>
        <dbReference type="SAM" id="MobiDB-lite"/>
    </source>
</evidence>